<keyword evidence="6 7" id="KW-0472">Membrane</keyword>
<feature type="transmembrane region" description="Helical" evidence="7">
    <location>
        <begin position="55"/>
        <end position="76"/>
    </location>
</feature>
<keyword evidence="10" id="KW-1185">Reference proteome</keyword>
<dbReference type="PANTHER" id="PTHR30576">
    <property type="entry name" value="COLANIC BIOSYNTHESIS UDP-GLUCOSE LIPID CARRIER TRANSFERASE"/>
    <property type="match status" value="1"/>
</dbReference>
<evidence type="ECO:0000256" key="6">
    <source>
        <dbReference type="ARBA" id="ARBA00023136"/>
    </source>
</evidence>
<dbReference type="InterPro" id="IPR003362">
    <property type="entry name" value="Bact_transf"/>
</dbReference>
<dbReference type="Proteomes" id="UP000275925">
    <property type="component" value="Unassembled WGS sequence"/>
</dbReference>
<evidence type="ECO:0000313" key="9">
    <source>
        <dbReference type="EMBL" id="GBR75903.1"/>
    </source>
</evidence>
<reference evidence="9 10" key="1">
    <citation type="journal article" date="2019" name="ISME J.">
        <title>Genome analyses of uncultured TG2/ZB3 bacteria in 'Margulisbacteria' specifically attached to ectosymbiotic spirochetes of protists in the termite gut.</title>
        <authorList>
            <person name="Utami Y.D."/>
            <person name="Kuwahara H."/>
            <person name="Igai K."/>
            <person name="Murakami T."/>
            <person name="Sugaya K."/>
            <person name="Morikawa T."/>
            <person name="Nagura Y."/>
            <person name="Yuki M."/>
            <person name="Deevong P."/>
            <person name="Inoue T."/>
            <person name="Kihara K."/>
            <person name="Lo N."/>
            <person name="Yamada A."/>
            <person name="Ohkuma M."/>
            <person name="Hongoh Y."/>
        </authorList>
    </citation>
    <scope>NUCLEOTIDE SEQUENCE [LARGE SCALE GENOMIC DNA]</scope>
    <source>
        <strain evidence="9">NkOx7-02</strain>
    </source>
</reference>
<dbReference type="Pfam" id="PF02397">
    <property type="entry name" value="Bac_transf"/>
    <property type="match status" value="1"/>
</dbReference>
<evidence type="ECO:0000256" key="3">
    <source>
        <dbReference type="ARBA" id="ARBA00022679"/>
    </source>
</evidence>
<evidence type="ECO:0000256" key="1">
    <source>
        <dbReference type="ARBA" id="ARBA00004141"/>
    </source>
</evidence>
<feature type="transmembrane region" description="Helical" evidence="7">
    <location>
        <begin position="116"/>
        <end position="142"/>
    </location>
</feature>
<feature type="transmembrane region" description="Helical" evidence="7">
    <location>
        <begin position="12"/>
        <end position="30"/>
    </location>
</feature>
<evidence type="ECO:0000313" key="10">
    <source>
        <dbReference type="Proteomes" id="UP000275925"/>
    </source>
</evidence>
<dbReference type="EMBL" id="BGZO01000010">
    <property type="protein sequence ID" value="GBR75903.1"/>
    <property type="molecule type" value="Genomic_DNA"/>
</dbReference>
<dbReference type="InterPro" id="IPR017475">
    <property type="entry name" value="EPS_sugar_tfrase"/>
</dbReference>
<keyword evidence="3" id="KW-0808">Transferase</keyword>
<evidence type="ECO:0000256" key="7">
    <source>
        <dbReference type="SAM" id="Phobius"/>
    </source>
</evidence>
<dbReference type="AlphaFoldDB" id="A0A388TGX4"/>
<dbReference type="GO" id="GO:0016020">
    <property type="term" value="C:membrane"/>
    <property type="evidence" value="ECO:0007669"/>
    <property type="project" value="UniProtKB-SubCell"/>
</dbReference>
<proteinExistence type="inferred from homology"/>
<comment type="similarity">
    <text evidence="2">Belongs to the bacterial sugar transferase family.</text>
</comment>
<dbReference type="NCBIfam" id="TIGR03025">
    <property type="entry name" value="EPS_sugtrans"/>
    <property type="match status" value="1"/>
</dbReference>
<sequence>MDTNFRRFFTACKLLTDGLIVIAAFCLGYIGKFKLYWFGLGGITPTANFPEYWEVMIYIEILWLFAFAYAGMYRYYQGPVARVRETAAVCVGVFLGVVEVMAFSFLYPTFPGSRYVLVYAGVAAVILLSLSRWLIAKLIIFLHQKGRGNKRAVIVGSSQTAQRIAEKLLQYPEYGFHYCGFITDRRPRLIHALKKKFVRLGGFKNFRRIFSQKHITAVFADDLPAEKLAALAEYCRQKNLYFRYHSEALSKNIFWEELDAVDLIGLKTQKFREVNKIIKRVFDLALVLPALLVLSPVMLLIALGIKLTSPGPIIYRQTRVTYGGRHFHFLKFRSMPVNSEKSGPILSIEDQKHRATKFGYFLRKTSLDELPQLFNVLKGDMSIVGPRPERPIFHEEYLRTIPRWEERLAVKGGITGWAQLNGRSELTALPQEKLEYDIYYIENWSVLFDIMLLLRTLGYVLRQRDVY</sequence>
<name>A0A388TGX4_9BACT</name>
<feature type="transmembrane region" description="Helical" evidence="7">
    <location>
        <begin position="281"/>
        <end position="305"/>
    </location>
</feature>
<evidence type="ECO:0000256" key="2">
    <source>
        <dbReference type="ARBA" id="ARBA00006464"/>
    </source>
</evidence>
<keyword evidence="5 7" id="KW-1133">Transmembrane helix</keyword>
<evidence type="ECO:0000259" key="8">
    <source>
        <dbReference type="Pfam" id="PF02397"/>
    </source>
</evidence>
<dbReference type="PANTHER" id="PTHR30576:SF0">
    <property type="entry name" value="UNDECAPRENYL-PHOSPHATE N-ACETYLGALACTOSAMINYL 1-PHOSPHATE TRANSFERASE-RELATED"/>
    <property type="match status" value="1"/>
</dbReference>
<gene>
    <name evidence="9" type="primary">wcaJ</name>
    <name evidence="9" type="ORF">NO2_0531</name>
</gene>
<feature type="transmembrane region" description="Helical" evidence="7">
    <location>
        <begin position="88"/>
        <end position="110"/>
    </location>
</feature>
<keyword evidence="4 7" id="KW-0812">Transmembrane</keyword>
<feature type="domain" description="Bacterial sugar transferase" evidence="8">
    <location>
        <begin position="279"/>
        <end position="461"/>
    </location>
</feature>
<comment type="subcellular location">
    <subcellularLocation>
        <location evidence="1">Membrane</location>
        <topology evidence="1">Multi-pass membrane protein</topology>
    </subcellularLocation>
</comment>
<evidence type="ECO:0000256" key="4">
    <source>
        <dbReference type="ARBA" id="ARBA00022692"/>
    </source>
</evidence>
<dbReference type="Gene3D" id="3.40.50.720">
    <property type="entry name" value="NAD(P)-binding Rossmann-like Domain"/>
    <property type="match status" value="1"/>
</dbReference>
<organism evidence="9 10">
    <name type="scientific">Candidatus Termititenax persephonae</name>
    <dbReference type="NCBI Taxonomy" id="2218525"/>
    <lineage>
        <taxon>Bacteria</taxon>
        <taxon>Bacillati</taxon>
        <taxon>Candidatus Margulisiibacteriota</taxon>
        <taxon>Candidatus Termititenacia</taxon>
        <taxon>Candidatus Termititenacales</taxon>
        <taxon>Candidatus Termititenacaceae</taxon>
        <taxon>Candidatus Termititenax</taxon>
    </lineage>
</organism>
<protein>
    <submittedName>
        <fullName evidence="9">Undecaprenyl-phosphate glucose phosphotransferase</fullName>
    </submittedName>
</protein>
<dbReference type="Pfam" id="PF13727">
    <property type="entry name" value="CoA_binding_3"/>
    <property type="match status" value="1"/>
</dbReference>
<comment type="caution">
    <text evidence="9">The sequence shown here is derived from an EMBL/GenBank/DDBJ whole genome shotgun (WGS) entry which is preliminary data.</text>
</comment>
<evidence type="ECO:0000256" key="5">
    <source>
        <dbReference type="ARBA" id="ARBA00022989"/>
    </source>
</evidence>
<accession>A0A388TGX4</accession>
<dbReference type="GO" id="GO:0016780">
    <property type="term" value="F:phosphotransferase activity, for other substituted phosphate groups"/>
    <property type="evidence" value="ECO:0007669"/>
    <property type="project" value="TreeGrafter"/>
</dbReference>